<dbReference type="Proteomes" id="UP001159363">
    <property type="component" value="Chromosome 6"/>
</dbReference>
<keyword evidence="1" id="KW-0812">Transmembrane</keyword>
<comment type="caution">
    <text evidence="4">The sequence shown here is derived from an EMBL/GenBank/DDBJ whole genome shotgun (WGS) entry which is preliminary data.</text>
</comment>
<name>A0ABQ9H5R9_9NEOP</name>
<evidence type="ECO:0000256" key="1">
    <source>
        <dbReference type="ARBA" id="ARBA00022692"/>
    </source>
</evidence>
<proteinExistence type="predicted"/>
<dbReference type="InterPro" id="IPR036640">
    <property type="entry name" value="ABC1_TM_sf"/>
</dbReference>
<dbReference type="Gene3D" id="1.20.1560.10">
    <property type="entry name" value="ABC transporter type 1, transmembrane domain"/>
    <property type="match status" value="1"/>
</dbReference>
<dbReference type="SUPFAM" id="SSF90123">
    <property type="entry name" value="ABC transporter transmembrane region"/>
    <property type="match status" value="1"/>
</dbReference>
<evidence type="ECO:0000313" key="5">
    <source>
        <dbReference type="Proteomes" id="UP001159363"/>
    </source>
</evidence>
<dbReference type="EMBL" id="JARBHB010000007">
    <property type="protein sequence ID" value="KAJ8879503.1"/>
    <property type="molecule type" value="Genomic_DNA"/>
</dbReference>
<sequence length="139" mass="15435">MCNLLKVAAQRAQRRVSLWRCYFRSCWLRFSLGGVLKLLGDCVGLVGPLGISVIIDYVAKLQGPSSLLELSTTVHYPTWEELYCNGYVMAVVVFLSALAQGTFSQSSTHLVNVEGIHLKGALQVLCTSPYVYRAREFLC</sequence>
<reference evidence="4 5" key="1">
    <citation type="submission" date="2023-02" db="EMBL/GenBank/DDBJ databases">
        <title>LHISI_Scaffold_Assembly.</title>
        <authorList>
            <person name="Stuart O.P."/>
            <person name="Cleave R."/>
            <person name="Magrath M.J.L."/>
            <person name="Mikheyev A.S."/>
        </authorList>
    </citation>
    <scope>NUCLEOTIDE SEQUENCE [LARGE SCALE GENOMIC DNA]</scope>
    <source>
        <strain evidence="4">Daus_M_001</strain>
        <tissue evidence="4">Leg muscle</tissue>
    </source>
</reference>
<evidence type="ECO:0000313" key="4">
    <source>
        <dbReference type="EMBL" id="KAJ8879503.1"/>
    </source>
</evidence>
<evidence type="ECO:0000256" key="3">
    <source>
        <dbReference type="ARBA" id="ARBA00023136"/>
    </source>
</evidence>
<keyword evidence="2" id="KW-1133">Transmembrane helix</keyword>
<gene>
    <name evidence="4" type="ORF">PR048_020111</name>
</gene>
<evidence type="ECO:0000256" key="2">
    <source>
        <dbReference type="ARBA" id="ARBA00022989"/>
    </source>
</evidence>
<accession>A0ABQ9H5R9</accession>
<protein>
    <submittedName>
        <fullName evidence="4">Uncharacterized protein</fullName>
    </submittedName>
</protein>
<organism evidence="4 5">
    <name type="scientific">Dryococelus australis</name>
    <dbReference type="NCBI Taxonomy" id="614101"/>
    <lineage>
        <taxon>Eukaryota</taxon>
        <taxon>Metazoa</taxon>
        <taxon>Ecdysozoa</taxon>
        <taxon>Arthropoda</taxon>
        <taxon>Hexapoda</taxon>
        <taxon>Insecta</taxon>
        <taxon>Pterygota</taxon>
        <taxon>Neoptera</taxon>
        <taxon>Polyneoptera</taxon>
        <taxon>Phasmatodea</taxon>
        <taxon>Verophasmatodea</taxon>
        <taxon>Anareolatae</taxon>
        <taxon>Phasmatidae</taxon>
        <taxon>Eurycanthinae</taxon>
        <taxon>Dryococelus</taxon>
    </lineage>
</organism>
<keyword evidence="5" id="KW-1185">Reference proteome</keyword>
<keyword evidence="3" id="KW-0472">Membrane</keyword>